<protein>
    <recommendedName>
        <fullName evidence="3">ubiquitinyl hydrolase 1</fullName>
        <ecNumber evidence="3">3.4.19.12</ecNumber>
    </recommendedName>
</protein>
<evidence type="ECO:0000256" key="7">
    <source>
        <dbReference type="ARBA" id="ARBA00022807"/>
    </source>
</evidence>
<dbReference type="Gene3D" id="3.90.70.10">
    <property type="entry name" value="Cysteine proteinases"/>
    <property type="match status" value="1"/>
</dbReference>
<dbReference type="GO" id="GO:0010506">
    <property type="term" value="P:regulation of autophagy"/>
    <property type="evidence" value="ECO:0007669"/>
    <property type="project" value="TreeGrafter"/>
</dbReference>
<comment type="similarity">
    <text evidence="2">Belongs to the peptidase C19 family. USP10 subfamily.</text>
</comment>
<dbReference type="InterPro" id="IPR001394">
    <property type="entry name" value="Peptidase_C19_UCH"/>
</dbReference>
<keyword evidence="11" id="KW-1185">Reference proteome</keyword>
<dbReference type="EC" id="3.4.19.12" evidence="3"/>
<dbReference type="EMBL" id="JAFNEN010000432">
    <property type="protein sequence ID" value="KAG8183097.1"/>
    <property type="molecule type" value="Genomic_DNA"/>
</dbReference>
<keyword evidence="4" id="KW-0645">Protease</keyword>
<dbReference type="PROSITE" id="PS00973">
    <property type="entry name" value="USP_2"/>
    <property type="match status" value="1"/>
</dbReference>
<feature type="region of interest" description="Disordered" evidence="8">
    <location>
        <begin position="277"/>
        <end position="296"/>
    </location>
</feature>
<sequence>MFPWSSTDANENLYPKANLSSLNVHAPAFEVYPTQPIQPNYTPSIIDQQPPTVTYANGSYIQSVPLSNDTAYYSGASGPIRTIHHTYTNGQVPIMDPRVMHSQPTKTFNGEYYQPTTTHVAAAPKPMKSFNLNPYVKPFMPSNLENIRQPSSNGTQKQGEFRGNVYSSNVAVKENFAQRDVSTEKEPSSCVLQSNVSNVKEPSSYVVNDSSKNNVVVTSCENINRVQATNVSQPQEDVKKASVVAKPPEENVIKVSESSLSKVSENKVLKVSENVSNVGNDRKSPVNMTPKTTNGPMQLQKSAIEKSAEEVTVNGVKQRLETEKTVPVPVKKDPVEKTATPKPEPKNIVPVRRSWADIVSTGQKPTNKVSVAKSVGENEKESNKTVSSQDADADLVAEDNMALALGKHLFNLELNFQPVLLQPTGIINRRNWCYVNATLQALLACPPFYTLLRNLPLGPGVEREKSSTPVIDSMVKVAYEYSQFDKPQEELKVGEAFQPDFIYSMLKELKSDCLKGQQEDAEEFLSFILNGMHEEMVKIIKNYEKKNHIDLEVETKENGGISDGEDEWQVIGSKHKGMVTRKVAEHKTPISDLLGGQIKSFLTTSGSKTSASIQPFFTLQLDVQSENVTSVSEALKEMTNKEPIQGYTCAKTKQEVEAFSHIALQKLPPILILHLKRFVYNKNGGCKKVMKKTDYPIMLEISRDLFSPDVKKSQRLRQYKLFAVMYHDGEEAVKGHYISDVYNHGSQSWIRCDDRTITAVTEEQVLSYSPPRVPYLLFYHQES</sequence>
<keyword evidence="6" id="KW-0378">Hydrolase</keyword>
<evidence type="ECO:0000256" key="5">
    <source>
        <dbReference type="ARBA" id="ARBA00022786"/>
    </source>
</evidence>
<dbReference type="GO" id="GO:0030330">
    <property type="term" value="P:DNA damage response, signal transduction by p53 class mediator"/>
    <property type="evidence" value="ECO:0007669"/>
    <property type="project" value="TreeGrafter"/>
</dbReference>
<evidence type="ECO:0000256" key="6">
    <source>
        <dbReference type="ARBA" id="ARBA00022801"/>
    </source>
</evidence>
<evidence type="ECO:0000256" key="3">
    <source>
        <dbReference type="ARBA" id="ARBA00012759"/>
    </source>
</evidence>
<evidence type="ECO:0000256" key="4">
    <source>
        <dbReference type="ARBA" id="ARBA00022670"/>
    </source>
</evidence>
<evidence type="ECO:0000256" key="1">
    <source>
        <dbReference type="ARBA" id="ARBA00000707"/>
    </source>
</evidence>
<reference evidence="10 11" key="1">
    <citation type="journal article" date="2022" name="Nat. Ecol. Evol.">
        <title>A masculinizing supergene underlies an exaggerated male reproductive morph in a spider.</title>
        <authorList>
            <person name="Hendrickx F."/>
            <person name="De Corte Z."/>
            <person name="Sonet G."/>
            <person name="Van Belleghem S.M."/>
            <person name="Kostlbacher S."/>
            <person name="Vangestel C."/>
        </authorList>
    </citation>
    <scope>NUCLEOTIDE SEQUENCE [LARGE SCALE GENOMIC DNA]</scope>
    <source>
        <strain evidence="10">W744_W776</strain>
    </source>
</reference>
<comment type="caution">
    <text evidence="10">The sequence shown here is derived from an EMBL/GenBank/DDBJ whole genome shotgun (WGS) entry which is preliminary data.</text>
</comment>
<feature type="compositionally biased region" description="Polar residues" evidence="8">
    <location>
        <begin position="286"/>
        <end position="296"/>
    </location>
</feature>
<dbReference type="InterPro" id="IPR018200">
    <property type="entry name" value="USP_CS"/>
</dbReference>
<accession>A0AAV6UFA8</accession>
<comment type="catalytic activity">
    <reaction evidence="1">
        <text>Thiol-dependent hydrolysis of ester, thioester, amide, peptide and isopeptide bonds formed by the C-terminal Gly of ubiquitin (a 76-residue protein attached to proteins as an intracellular targeting signal).</text>
        <dbReference type="EC" id="3.4.19.12"/>
    </reaction>
</comment>
<proteinExistence type="inferred from homology"/>
<gene>
    <name evidence="10" type="ORF">JTE90_019981</name>
</gene>
<dbReference type="GO" id="GO:0004843">
    <property type="term" value="F:cysteine-type deubiquitinase activity"/>
    <property type="evidence" value="ECO:0007669"/>
    <property type="project" value="UniProtKB-EC"/>
</dbReference>
<evidence type="ECO:0000259" key="9">
    <source>
        <dbReference type="PROSITE" id="PS50235"/>
    </source>
</evidence>
<dbReference type="InterPro" id="IPR050164">
    <property type="entry name" value="Peptidase_C19"/>
</dbReference>
<dbReference type="PROSITE" id="PS50235">
    <property type="entry name" value="USP_3"/>
    <property type="match status" value="1"/>
</dbReference>
<dbReference type="GO" id="GO:0006508">
    <property type="term" value="P:proteolysis"/>
    <property type="evidence" value="ECO:0007669"/>
    <property type="project" value="UniProtKB-KW"/>
</dbReference>
<name>A0AAV6UFA8_9ARAC</name>
<feature type="region of interest" description="Disordered" evidence="8">
    <location>
        <begin position="362"/>
        <end position="389"/>
    </location>
</feature>
<dbReference type="FunFam" id="3.90.70.10:FF:000092">
    <property type="entry name" value="Ubiquitin carboxyl-terminal hydrolase"/>
    <property type="match status" value="1"/>
</dbReference>
<dbReference type="AlphaFoldDB" id="A0AAV6UFA8"/>
<dbReference type="InterPro" id="IPR028889">
    <property type="entry name" value="USP"/>
</dbReference>
<dbReference type="PANTHER" id="PTHR24006">
    <property type="entry name" value="UBIQUITIN CARBOXYL-TERMINAL HYDROLASE"/>
    <property type="match status" value="1"/>
</dbReference>
<feature type="domain" description="USP" evidence="9">
    <location>
        <begin position="424"/>
        <end position="782"/>
    </location>
</feature>
<dbReference type="GO" id="GO:0005829">
    <property type="term" value="C:cytosol"/>
    <property type="evidence" value="ECO:0007669"/>
    <property type="project" value="TreeGrafter"/>
</dbReference>
<dbReference type="GO" id="GO:0016579">
    <property type="term" value="P:protein deubiquitination"/>
    <property type="evidence" value="ECO:0007669"/>
    <property type="project" value="InterPro"/>
</dbReference>
<keyword evidence="7" id="KW-0788">Thiol protease</keyword>
<evidence type="ECO:0000256" key="2">
    <source>
        <dbReference type="ARBA" id="ARBA00005427"/>
    </source>
</evidence>
<dbReference type="Proteomes" id="UP000827092">
    <property type="component" value="Unassembled WGS sequence"/>
</dbReference>
<dbReference type="CDD" id="cd02257">
    <property type="entry name" value="Peptidase_C19"/>
    <property type="match status" value="1"/>
</dbReference>
<evidence type="ECO:0000256" key="8">
    <source>
        <dbReference type="SAM" id="MobiDB-lite"/>
    </source>
</evidence>
<dbReference type="InterPro" id="IPR038765">
    <property type="entry name" value="Papain-like_cys_pep_sf"/>
</dbReference>
<dbReference type="Pfam" id="PF00443">
    <property type="entry name" value="UCH"/>
    <property type="match status" value="1"/>
</dbReference>
<evidence type="ECO:0000313" key="11">
    <source>
        <dbReference type="Proteomes" id="UP000827092"/>
    </source>
</evidence>
<evidence type="ECO:0000313" key="10">
    <source>
        <dbReference type="EMBL" id="KAG8183097.1"/>
    </source>
</evidence>
<dbReference type="PANTHER" id="PTHR24006:SF687">
    <property type="entry name" value="UBIQUITIN CARBOXYL-TERMINAL HYDROLASE 10"/>
    <property type="match status" value="1"/>
</dbReference>
<dbReference type="GO" id="GO:0005634">
    <property type="term" value="C:nucleus"/>
    <property type="evidence" value="ECO:0007669"/>
    <property type="project" value="TreeGrafter"/>
</dbReference>
<keyword evidence="5" id="KW-0833">Ubl conjugation pathway</keyword>
<dbReference type="SUPFAM" id="SSF54001">
    <property type="entry name" value="Cysteine proteinases"/>
    <property type="match status" value="1"/>
</dbReference>
<organism evidence="10 11">
    <name type="scientific">Oedothorax gibbosus</name>
    <dbReference type="NCBI Taxonomy" id="931172"/>
    <lineage>
        <taxon>Eukaryota</taxon>
        <taxon>Metazoa</taxon>
        <taxon>Ecdysozoa</taxon>
        <taxon>Arthropoda</taxon>
        <taxon>Chelicerata</taxon>
        <taxon>Arachnida</taxon>
        <taxon>Araneae</taxon>
        <taxon>Araneomorphae</taxon>
        <taxon>Entelegynae</taxon>
        <taxon>Araneoidea</taxon>
        <taxon>Linyphiidae</taxon>
        <taxon>Erigoninae</taxon>
        <taxon>Oedothorax</taxon>
    </lineage>
</organism>